<dbReference type="InterPro" id="IPR024088">
    <property type="entry name" value="Tyr-tRNA-ligase_bac-type"/>
</dbReference>
<dbReference type="Gene3D" id="3.40.50.620">
    <property type="entry name" value="HUPs"/>
    <property type="match status" value="1"/>
</dbReference>
<dbReference type="PROSITE" id="PS50889">
    <property type="entry name" value="S4"/>
    <property type="match status" value="1"/>
</dbReference>
<dbReference type="InterPro" id="IPR014729">
    <property type="entry name" value="Rossmann-like_a/b/a_fold"/>
</dbReference>
<evidence type="ECO:0000256" key="2">
    <source>
        <dbReference type="ARBA" id="ARBA00022598"/>
    </source>
</evidence>
<sequence length="420" mass="45382">MNTRSDASQAPVAAPSVGSPVTDRVREALAITLRGCDELIPQDDWLKKLARSEASGVPLRIKLGLDPTAPDIHIGHTVVLNKMRQLQDLGHTVIFLIGDFTSLIGDPSGRNSTRPPLTPEQIKANADTYYKQASLVLDPAKTEIRYNSEWSLPLGSMGMIQLAAKYTVARMMERNDFHQRFSAGTPISVHEFLYPLMQGYDSVALKSDLELGGTDQKFNLLMGRHLQAEYGQEPQCILTMPLLVGLDGVDKMSKSKNNYIGITEDANTMFAKVLSISDTLMWDWFTLLSFKSMAEIEALKAEVAGGRNPKDAKVMLAKEITARFHSPAAADAAEQDFVNRSKGGVPDEIPEVSLSGAPLGIGALLKSAGLAPSSSEANRLIEGGGVRVDSSVVSDKGLKLGAGVYVVQVGKRKFAKVTLS</sequence>
<dbReference type="Pfam" id="PF00579">
    <property type="entry name" value="tRNA-synt_1b"/>
    <property type="match status" value="1"/>
</dbReference>
<comment type="similarity">
    <text evidence="9">Belongs to the class-I aminoacyl-tRNA synthetase family. TyrS type 2 subfamily.</text>
</comment>
<evidence type="ECO:0000256" key="5">
    <source>
        <dbReference type="ARBA" id="ARBA00022884"/>
    </source>
</evidence>
<dbReference type="Gene3D" id="1.10.240.10">
    <property type="entry name" value="Tyrosyl-Transfer RNA Synthetase"/>
    <property type="match status" value="1"/>
</dbReference>
<keyword evidence="7 9" id="KW-0030">Aminoacyl-tRNA synthetase</keyword>
<keyword evidence="5 10" id="KW-0694">RNA-binding</keyword>
<evidence type="ECO:0000313" key="12">
    <source>
        <dbReference type="EMBL" id="GLS14113.1"/>
    </source>
</evidence>
<dbReference type="CDD" id="cd00165">
    <property type="entry name" value="S4"/>
    <property type="match status" value="1"/>
</dbReference>
<organism evidence="12 13">
    <name type="scientific">Hydrogenophaga electricum</name>
    <dbReference type="NCBI Taxonomy" id="1230953"/>
    <lineage>
        <taxon>Bacteria</taxon>
        <taxon>Pseudomonadati</taxon>
        <taxon>Pseudomonadota</taxon>
        <taxon>Betaproteobacteria</taxon>
        <taxon>Burkholderiales</taxon>
        <taxon>Comamonadaceae</taxon>
        <taxon>Hydrogenophaga</taxon>
    </lineage>
</organism>
<keyword evidence="3 9" id="KW-0547">Nucleotide-binding</keyword>
<proteinExistence type="inferred from homology"/>
<dbReference type="PRINTS" id="PR01040">
    <property type="entry name" value="TRNASYNTHTYR"/>
</dbReference>
<dbReference type="RefSeq" id="WP_284307316.1">
    <property type="nucleotide sequence ID" value="NZ_BSPB01000009.1"/>
</dbReference>
<accession>A0ABQ6C156</accession>
<comment type="subunit">
    <text evidence="9">Homodimer.</text>
</comment>
<dbReference type="PANTHER" id="PTHR11766:SF1">
    <property type="entry name" value="TYROSINE--TRNA LIGASE"/>
    <property type="match status" value="1"/>
</dbReference>
<feature type="short sequence motif" description="'HIGH' region" evidence="9">
    <location>
        <begin position="67"/>
        <end position="76"/>
    </location>
</feature>
<evidence type="ECO:0000256" key="4">
    <source>
        <dbReference type="ARBA" id="ARBA00022840"/>
    </source>
</evidence>
<feature type="short sequence motif" description="'KMSKS' region" evidence="9">
    <location>
        <begin position="251"/>
        <end position="255"/>
    </location>
</feature>
<dbReference type="Pfam" id="PF01479">
    <property type="entry name" value="S4"/>
    <property type="match status" value="1"/>
</dbReference>
<dbReference type="InterPro" id="IPR002305">
    <property type="entry name" value="aa-tRNA-synth_Ic"/>
</dbReference>
<dbReference type="InterPro" id="IPR002307">
    <property type="entry name" value="Tyr-tRNA-ligase"/>
</dbReference>
<feature type="domain" description="RNA-binding S4" evidence="11">
    <location>
        <begin position="359"/>
        <end position="420"/>
    </location>
</feature>
<dbReference type="HAMAP" id="MF_02007">
    <property type="entry name" value="Tyr_tRNA_synth_type2"/>
    <property type="match status" value="1"/>
</dbReference>
<dbReference type="CDD" id="cd00805">
    <property type="entry name" value="TyrRS_core"/>
    <property type="match status" value="1"/>
</dbReference>
<dbReference type="EMBL" id="BSPB01000009">
    <property type="protein sequence ID" value="GLS14113.1"/>
    <property type="molecule type" value="Genomic_DNA"/>
</dbReference>
<keyword evidence="2 9" id="KW-0436">Ligase</keyword>
<dbReference type="Proteomes" id="UP001156903">
    <property type="component" value="Unassembled WGS sequence"/>
</dbReference>
<dbReference type="NCBIfam" id="TIGR00234">
    <property type="entry name" value="tyrS"/>
    <property type="match status" value="1"/>
</dbReference>
<keyword evidence="13" id="KW-1185">Reference proteome</keyword>
<comment type="catalytic activity">
    <reaction evidence="8 9">
        <text>tRNA(Tyr) + L-tyrosine + ATP = L-tyrosyl-tRNA(Tyr) + AMP + diphosphate + H(+)</text>
        <dbReference type="Rhea" id="RHEA:10220"/>
        <dbReference type="Rhea" id="RHEA-COMP:9706"/>
        <dbReference type="Rhea" id="RHEA-COMP:9707"/>
        <dbReference type="ChEBI" id="CHEBI:15378"/>
        <dbReference type="ChEBI" id="CHEBI:30616"/>
        <dbReference type="ChEBI" id="CHEBI:33019"/>
        <dbReference type="ChEBI" id="CHEBI:58315"/>
        <dbReference type="ChEBI" id="CHEBI:78442"/>
        <dbReference type="ChEBI" id="CHEBI:78536"/>
        <dbReference type="ChEBI" id="CHEBI:456215"/>
        <dbReference type="EC" id="6.1.1.1"/>
    </reaction>
</comment>
<dbReference type="SUPFAM" id="SSF55174">
    <property type="entry name" value="Alpha-L RNA-binding motif"/>
    <property type="match status" value="1"/>
</dbReference>
<dbReference type="SUPFAM" id="SSF52374">
    <property type="entry name" value="Nucleotidylyl transferase"/>
    <property type="match status" value="1"/>
</dbReference>
<evidence type="ECO:0000256" key="8">
    <source>
        <dbReference type="ARBA" id="ARBA00048248"/>
    </source>
</evidence>
<evidence type="ECO:0000256" key="3">
    <source>
        <dbReference type="ARBA" id="ARBA00022741"/>
    </source>
</evidence>
<evidence type="ECO:0000256" key="1">
    <source>
        <dbReference type="ARBA" id="ARBA00022490"/>
    </source>
</evidence>
<reference evidence="13" key="1">
    <citation type="journal article" date="2019" name="Int. J. Syst. Evol. Microbiol.">
        <title>The Global Catalogue of Microorganisms (GCM) 10K type strain sequencing project: providing services to taxonomists for standard genome sequencing and annotation.</title>
        <authorList>
            <consortium name="The Broad Institute Genomics Platform"/>
            <consortium name="The Broad Institute Genome Sequencing Center for Infectious Disease"/>
            <person name="Wu L."/>
            <person name="Ma J."/>
        </authorList>
    </citation>
    <scope>NUCLEOTIDE SEQUENCE [LARGE SCALE GENOMIC DNA]</scope>
    <source>
        <strain evidence="13">NBRC 109341</strain>
    </source>
</reference>
<comment type="caution">
    <text evidence="12">The sequence shown here is derived from an EMBL/GenBank/DDBJ whole genome shotgun (WGS) entry which is preliminary data.</text>
</comment>
<dbReference type="InterPro" id="IPR036986">
    <property type="entry name" value="S4_RNA-bd_sf"/>
</dbReference>
<feature type="binding site" evidence="9">
    <location>
        <position position="254"/>
    </location>
    <ligand>
        <name>ATP</name>
        <dbReference type="ChEBI" id="CHEBI:30616"/>
    </ligand>
</feature>
<evidence type="ECO:0000256" key="7">
    <source>
        <dbReference type="ARBA" id="ARBA00023146"/>
    </source>
</evidence>
<dbReference type="InterPro" id="IPR002942">
    <property type="entry name" value="S4_RNA-bd"/>
</dbReference>
<evidence type="ECO:0000256" key="6">
    <source>
        <dbReference type="ARBA" id="ARBA00022917"/>
    </source>
</evidence>
<dbReference type="Gene3D" id="3.10.290.10">
    <property type="entry name" value="RNA-binding S4 domain"/>
    <property type="match status" value="1"/>
</dbReference>
<keyword evidence="6 9" id="KW-0648">Protein biosynthesis</keyword>
<evidence type="ECO:0000256" key="10">
    <source>
        <dbReference type="PROSITE-ProRule" id="PRU00182"/>
    </source>
</evidence>
<dbReference type="SMART" id="SM00363">
    <property type="entry name" value="S4"/>
    <property type="match status" value="1"/>
</dbReference>
<gene>
    <name evidence="9 12" type="primary">tyrS</name>
    <name evidence="12" type="ORF">GCM10007935_15440</name>
</gene>
<comment type="subcellular location">
    <subcellularLocation>
        <location evidence="9">Cytoplasm</location>
    </subcellularLocation>
</comment>
<keyword evidence="4 9" id="KW-0067">ATP-binding</keyword>
<dbReference type="InterPro" id="IPR001412">
    <property type="entry name" value="aa-tRNA-synth_I_CS"/>
</dbReference>
<dbReference type="EC" id="6.1.1.1" evidence="9"/>
<evidence type="ECO:0000259" key="11">
    <source>
        <dbReference type="SMART" id="SM00363"/>
    </source>
</evidence>
<name>A0ABQ6C156_9BURK</name>
<comment type="function">
    <text evidence="9">Catalyzes the attachment of tyrosine to tRNA(Tyr) in a two-step reaction: tyrosine is first activated by ATP to form Tyr-AMP and then transferred to the acceptor end of tRNA(Tyr).</text>
</comment>
<evidence type="ECO:0000313" key="13">
    <source>
        <dbReference type="Proteomes" id="UP001156903"/>
    </source>
</evidence>
<protein>
    <recommendedName>
        <fullName evidence="9">Tyrosine--tRNA ligase</fullName>
        <ecNumber evidence="9">6.1.1.1</ecNumber>
    </recommendedName>
    <alternativeName>
        <fullName evidence="9">Tyrosyl-tRNA synthetase</fullName>
        <shortName evidence="9">TyrRS</shortName>
    </alternativeName>
</protein>
<evidence type="ECO:0000256" key="9">
    <source>
        <dbReference type="HAMAP-Rule" id="MF_02007"/>
    </source>
</evidence>
<dbReference type="PANTHER" id="PTHR11766">
    <property type="entry name" value="TYROSYL-TRNA SYNTHETASE"/>
    <property type="match status" value="1"/>
</dbReference>
<dbReference type="PROSITE" id="PS00178">
    <property type="entry name" value="AA_TRNA_LIGASE_I"/>
    <property type="match status" value="1"/>
</dbReference>
<dbReference type="InterPro" id="IPR024108">
    <property type="entry name" value="Tyr-tRNA-ligase_bac_2"/>
</dbReference>
<keyword evidence="1 9" id="KW-0963">Cytoplasm</keyword>
<dbReference type="GO" id="GO:0016874">
    <property type="term" value="F:ligase activity"/>
    <property type="evidence" value="ECO:0007669"/>
    <property type="project" value="UniProtKB-KW"/>
</dbReference>